<keyword evidence="2" id="KW-1185">Reference proteome</keyword>
<dbReference type="Proteomes" id="UP001207408">
    <property type="component" value="Unassembled WGS sequence"/>
</dbReference>
<evidence type="ECO:0000313" key="1">
    <source>
        <dbReference type="EMBL" id="MCW3805763.1"/>
    </source>
</evidence>
<dbReference type="EMBL" id="JAPDPI010000015">
    <property type="protein sequence ID" value="MCW3805763.1"/>
    <property type="molecule type" value="Genomic_DNA"/>
</dbReference>
<protein>
    <submittedName>
        <fullName evidence="1">Uncharacterized protein</fullName>
    </submittedName>
</protein>
<comment type="caution">
    <text evidence="1">The sequence shown here is derived from an EMBL/GenBank/DDBJ whole genome shotgun (WGS) entry which is preliminary data.</text>
</comment>
<evidence type="ECO:0000313" key="2">
    <source>
        <dbReference type="Proteomes" id="UP001207408"/>
    </source>
</evidence>
<organism evidence="1 2">
    <name type="scientific">Plebeiibacterium marinum</name>
    <dbReference type="NCBI Taxonomy" id="2992111"/>
    <lineage>
        <taxon>Bacteria</taxon>
        <taxon>Pseudomonadati</taxon>
        <taxon>Bacteroidota</taxon>
        <taxon>Bacteroidia</taxon>
        <taxon>Marinilabiliales</taxon>
        <taxon>Marinilabiliaceae</taxon>
        <taxon>Plebeiibacterium</taxon>
    </lineage>
</organism>
<name>A0AAE3SJT3_9BACT</name>
<dbReference type="AlphaFoldDB" id="A0AAE3SJT3"/>
<gene>
    <name evidence="1" type="ORF">OM074_08995</name>
</gene>
<dbReference type="RefSeq" id="WP_301199129.1">
    <property type="nucleotide sequence ID" value="NZ_JAPDPI010000015.1"/>
</dbReference>
<accession>A0AAE3SJT3</accession>
<proteinExistence type="predicted"/>
<sequence>MLEIKLSFEKWLIQITEMCIDWFMNLFADPEYYWVAETYPGKKMQTVNTSCEQKTSDKKKGMLDYEIFVVNKVFNSLISNISNGIYYTTDRVRNAVKGLNKVEFSRVLKFLHPLLLQGMV</sequence>
<reference evidence="1" key="1">
    <citation type="submission" date="2022-10" db="EMBL/GenBank/DDBJ databases">
        <authorList>
            <person name="Yu W.X."/>
        </authorList>
    </citation>
    <scope>NUCLEOTIDE SEQUENCE</scope>
    <source>
        <strain evidence="1">D04</strain>
    </source>
</reference>